<keyword evidence="3" id="KW-1185">Reference proteome</keyword>
<name>A0ABX8GMT7_9CELL</name>
<keyword evidence="1" id="KW-0472">Membrane</keyword>
<dbReference type="RefSeq" id="WP_208197564.1">
    <property type="nucleotide sequence ID" value="NZ_CP076023.1"/>
</dbReference>
<organism evidence="2 3">
    <name type="scientific">Cellulomonas dongxiuzhuiae</name>
    <dbReference type="NCBI Taxonomy" id="2819979"/>
    <lineage>
        <taxon>Bacteria</taxon>
        <taxon>Bacillati</taxon>
        <taxon>Actinomycetota</taxon>
        <taxon>Actinomycetes</taxon>
        <taxon>Micrococcales</taxon>
        <taxon>Cellulomonadaceae</taxon>
        <taxon>Cellulomonas</taxon>
    </lineage>
</organism>
<protein>
    <recommendedName>
        <fullName evidence="4">DUF2975 domain-containing protein</fullName>
    </recommendedName>
</protein>
<feature type="transmembrane region" description="Helical" evidence="1">
    <location>
        <begin position="147"/>
        <end position="166"/>
    </location>
</feature>
<dbReference type="EMBL" id="CP076023">
    <property type="protein sequence ID" value="QWC17290.1"/>
    <property type="molecule type" value="Genomic_DNA"/>
</dbReference>
<gene>
    <name evidence="2" type="ORF">KKR89_06825</name>
</gene>
<accession>A0ABX8GMT7</accession>
<keyword evidence="1" id="KW-0812">Transmembrane</keyword>
<feature type="transmembrane region" description="Helical" evidence="1">
    <location>
        <begin position="12"/>
        <end position="34"/>
    </location>
</feature>
<keyword evidence="1" id="KW-1133">Transmembrane helix</keyword>
<evidence type="ECO:0008006" key="4">
    <source>
        <dbReference type="Google" id="ProtNLM"/>
    </source>
</evidence>
<reference evidence="2 3" key="1">
    <citation type="submission" date="2021-05" db="EMBL/GenBank/DDBJ databases">
        <title>Novel species in genus Cellulomonas.</title>
        <authorList>
            <person name="Zhang G."/>
        </authorList>
    </citation>
    <scope>NUCLEOTIDE SEQUENCE [LARGE SCALE GENOMIC DNA]</scope>
    <source>
        <strain evidence="3">zg-ZUI157</strain>
    </source>
</reference>
<dbReference type="Proteomes" id="UP000679335">
    <property type="component" value="Chromosome"/>
</dbReference>
<feature type="transmembrane region" description="Helical" evidence="1">
    <location>
        <begin position="46"/>
        <end position="67"/>
    </location>
</feature>
<evidence type="ECO:0000313" key="2">
    <source>
        <dbReference type="EMBL" id="QWC17290.1"/>
    </source>
</evidence>
<feature type="transmembrane region" description="Helical" evidence="1">
    <location>
        <begin position="104"/>
        <end position="127"/>
    </location>
</feature>
<proteinExistence type="predicted"/>
<evidence type="ECO:0000256" key="1">
    <source>
        <dbReference type="SAM" id="Phobius"/>
    </source>
</evidence>
<sequence length="185" mass="19566">MTTRTPTSRAAVLLRLWALLLVVAVPLAALMLTPTLMRSRAGGASGLSWVGIPVFVLLCLALVPLSVSLASRVAPLEPDWPAGGGRRVSADLRRRHPRAWWRRLGELVGLLVVSQLAGGAVAAVLPYAYRVPARDGGSAWAIDYPAYATQAVVMYLVICFAAAWFAHRLRSLALDTGGAAGGDGQ</sequence>
<evidence type="ECO:0000313" key="3">
    <source>
        <dbReference type="Proteomes" id="UP000679335"/>
    </source>
</evidence>